<dbReference type="InterPro" id="IPR029044">
    <property type="entry name" value="Nucleotide-diphossugar_trans"/>
</dbReference>
<accession>A0AAN8XDB2</accession>
<comment type="subcellular location">
    <subcellularLocation>
        <location evidence="1">Membrane</location>
        <topology evidence="1">Single-pass type II membrane protein</topology>
    </subcellularLocation>
</comment>
<protein>
    <submittedName>
        <fullName evidence="6">Glucoside xylosyltransferase 2</fullName>
    </submittedName>
</protein>
<evidence type="ECO:0000256" key="5">
    <source>
        <dbReference type="ARBA" id="ARBA00022968"/>
    </source>
</evidence>
<dbReference type="PANTHER" id="PTHR46012">
    <property type="entry name" value="IP22168P"/>
    <property type="match status" value="1"/>
</dbReference>
<evidence type="ECO:0000256" key="1">
    <source>
        <dbReference type="ARBA" id="ARBA00004606"/>
    </source>
</evidence>
<evidence type="ECO:0000256" key="4">
    <source>
        <dbReference type="ARBA" id="ARBA00022679"/>
    </source>
</evidence>
<dbReference type="Gene3D" id="3.90.550.10">
    <property type="entry name" value="Spore Coat Polysaccharide Biosynthesis Protein SpsA, Chain A"/>
    <property type="match status" value="1"/>
</dbReference>
<evidence type="ECO:0000256" key="2">
    <source>
        <dbReference type="ARBA" id="ARBA00006351"/>
    </source>
</evidence>
<name>A0AAN8XDB2_HALRR</name>
<dbReference type="AlphaFoldDB" id="A0AAN8XDB2"/>
<evidence type="ECO:0000313" key="6">
    <source>
        <dbReference type="EMBL" id="KAK7076970.1"/>
    </source>
</evidence>
<proteinExistence type="inferred from homology"/>
<dbReference type="InterPro" id="IPR051993">
    <property type="entry name" value="Glycosyltransferase_8"/>
</dbReference>
<evidence type="ECO:0000256" key="3">
    <source>
        <dbReference type="ARBA" id="ARBA00022676"/>
    </source>
</evidence>
<dbReference type="PANTHER" id="PTHR46012:SF2">
    <property type="entry name" value="IP22168P"/>
    <property type="match status" value="1"/>
</dbReference>
<dbReference type="GO" id="GO:0016266">
    <property type="term" value="P:protein O-linked glycosylation via N-acetyl-galactosamine"/>
    <property type="evidence" value="ECO:0007669"/>
    <property type="project" value="TreeGrafter"/>
</dbReference>
<dbReference type="SUPFAM" id="SSF53448">
    <property type="entry name" value="Nucleotide-diphospho-sugar transferases"/>
    <property type="match status" value="1"/>
</dbReference>
<reference evidence="6 7" key="1">
    <citation type="submission" date="2023-11" db="EMBL/GenBank/DDBJ databases">
        <title>Halocaridina rubra genome assembly.</title>
        <authorList>
            <person name="Smith C."/>
        </authorList>
    </citation>
    <scope>NUCLEOTIDE SEQUENCE [LARGE SCALE GENOMIC DNA]</scope>
    <source>
        <strain evidence="6">EP-1</strain>
        <tissue evidence="6">Whole</tissue>
    </source>
</reference>
<keyword evidence="5" id="KW-0735">Signal-anchor</keyword>
<comment type="caution">
    <text evidence="6">The sequence shown here is derived from an EMBL/GenBank/DDBJ whole genome shotgun (WGS) entry which is preliminary data.</text>
</comment>
<keyword evidence="5" id="KW-0812">Transmembrane</keyword>
<organism evidence="6 7">
    <name type="scientific">Halocaridina rubra</name>
    <name type="common">Hawaiian red shrimp</name>
    <dbReference type="NCBI Taxonomy" id="373956"/>
    <lineage>
        <taxon>Eukaryota</taxon>
        <taxon>Metazoa</taxon>
        <taxon>Ecdysozoa</taxon>
        <taxon>Arthropoda</taxon>
        <taxon>Crustacea</taxon>
        <taxon>Multicrustacea</taxon>
        <taxon>Malacostraca</taxon>
        <taxon>Eumalacostraca</taxon>
        <taxon>Eucarida</taxon>
        <taxon>Decapoda</taxon>
        <taxon>Pleocyemata</taxon>
        <taxon>Caridea</taxon>
        <taxon>Atyoidea</taxon>
        <taxon>Atyidae</taxon>
        <taxon>Halocaridina</taxon>
    </lineage>
</organism>
<comment type="similarity">
    <text evidence="2">Belongs to the glycosyltransferase 8 family.</text>
</comment>
<evidence type="ECO:0000313" key="7">
    <source>
        <dbReference type="Proteomes" id="UP001381693"/>
    </source>
</evidence>
<sequence>MIIFRTLPKLMKNFCLGVMFLVLTYFVLVGELNKREAKIKISGEPFVYDIGELSPFIIIVCNELNASQTSSFRRQKEQITVLLKSAASLTKTVLRFLVVTDTEDSYNEVVSIPETWPKNFQRRIVMERRTVWYPPDREQMKNLLRPCSSARLFLPEILTDLDSAILVDTDALFLSPPEELLTKIYHFDDKQAVGVAQTSSGYDFLHRMIPYVKPRGANTGVMVMNLTRLRSLPGGWTGTTLNAFDTFRKRIGGTATNDIVNIALALNPDLVYTLSCVWNYGPGACWRGENTCQESEVMGCSLLHGTSAAFVSRKNPKFKAVYEAWKDHEMGSPLSTLLDSIKWRIEADNSAAVRCNALENLDFMFTQALERLV</sequence>
<keyword evidence="4" id="KW-0808">Transferase</keyword>
<dbReference type="Proteomes" id="UP001381693">
    <property type="component" value="Unassembled WGS sequence"/>
</dbReference>
<dbReference type="GO" id="GO:0035252">
    <property type="term" value="F:UDP-xylosyltransferase activity"/>
    <property type="evidence" value="ECO:0007669"/>
    <property type="project" value="TreeGrafter"/>
</dbReference>
<keyword evidence="7" id="KW-1185">Reference proteome</keyword>
<dbReference type="GO" id="GO:0016020">
    <property type="term" value="C:membrane"/>
    <property type="evidence" value="ECO:0007669"/>
    <property type="project" value="UniProtKB-SubCell"/>
</dbReference>
<gene>
    <name evidence="6" type="primary">GXYLT2_1</name>
    <name evidence="6" type="ORF">SK128_003319</name>
</gene>
<keyword evidence="3" id="KW-0328">Glycosyltransferase</keyword>
<dbReference type="EMBL" id="JAXCGZ010009501">
    <property type="protein sequence ID" value="KAK7076970.1"/>
    <property type="molecule type" value="Genomic_DNA"/>
</dbReference>